<dbReference type="AlphaFoldDB" id="A0AAD8AU05"/>
<feature type="non-terminal residue" evidence="1">
    <location>
        <position position="52"/>
    </location>
</feature>
<gene>
    <name evidence="1" type="ORF">Bpfe_029642</name>
</gene>
<dbReference type="Proteomes" id="UP001233172">
    <property type="component" value="Unassembled WGS sequence"/>
</dbReference>
<proteinExistence type="predicted"/>
<accession>A0AAD8AU05</accession>
<comment type="caution">
    <text evidence="1">The sequence shown here is derived from an EMBL/GenBank/DDBJ whole genome shotgun (WGS) entry which is preliminary data.</text>
</comment>
<dbReference type="EMBL" id="JASAOG010000296">
    <property type="protein sequence ID" value="KAK0040935.1"/>
    <property type="molecule type" value="Genomic_DNA"/>
</dbReference>
<evidence type="ECO:0000313" key="2">
    <source>
        <dbReference type="Proteomes" id="UP001233172"/>
    </source>
</evidence>
<keyword evidence="2" id="KW-1185">Reference proteome</keyword>
<protein>
    <submittedName>
        <fullName evidence="1">Uncharacterized protein</fullName>
    </submittedName>
</protein>
<reference evidence="1" key="2">
    <citation type="submission" date="2023-04" db="EMBL/GenBank/DDBJ databases">
        <authorList>
            <person name="Bu L."/>
            <person name="Lu L."/>
            <person name="Laidemitt M.R."/>
            <person name="Zhang S.M."/>
            <person name="Mutuku M."/>
            <person name="Mkoji G."/>
            <person name="Steinauer M."/>
            <person name="Loker E.S."/>
        </authorList>
    </citation>
    <scope>NUCLEOTIDE SEQUENCE</scope>
    <source>
        <strain evidence="1">KasaAsao</strain>
        <tissue evidence="1">Whole Snail</tissue>
    </source>
</reference>
<sequence length="52" mass="5817">MASQLRLLDSLRALPFINRHYVLWPPLGVFVMGRTTGAISGPTAVDFFRKAK</sequence>
<organism evidence="1 2">
    <name type="scientific">Biomphalaria pfeifferi</name>
    <name type="common">Bloodfluke planorb</name>
    <name type="synonym">Freshwater snail</name>
    <dbReference type="NCBI Taxonomy" id="112525"/>
    <lineage>
        <taxon>Eukaryota</taxon>
        <taxon>Metazoa</taxon>
        <taxon>Spiralia</taxon>
        <taxon>Lophotrochozoa</taxon>
        <taxon>Mollusca</taxon>
        <taxon>Gastropoda</taxon>
        <taxon>Heterobranchia</taxon>
        <taxon>Euthyneura</taxon>
        <taxon>Panpulmonata</taxon>
        <taxon>Hygrophila</taxon>
        <taxon>Lymnaeoidea</taxon>
        <taxon>Planorbidae</taxon>
        <taxon>Biomphalaria</taxon>
    </lineage>
</organism>
<reference evidence="1" key="1">
    <citation type="journal article" date="2023" name="PLoS Negl. Trop. Dis.">
        <title>A genome sequence for Biomphalaria pfeifferi, the major vector snail for the human-infecting parasite Schistosoma mansoni.</title>
        <authorList>
            <person name="Bu L."/>
            <person name="Lu L."/>
            <person name="Laidemitt M.R."/>
            <person name="Zhang S.M."/>
            <person name="Mutuku M."/>
            <person name="Mkoji G."/>
            <person name="Steinauer M."/>
            <person name="Loker E.S."/>
        </authorList>
    </citation>
    <scope>NUCLEOTIDE SEQUENCE</scope>
    <source>
        <strain evidence="1">KasaAsao</strain>
    </source>
</reference>
<name>A0AAD8AU05_BIOPF</name>
<evidence type="ECO:0000313" key="1">
    <source>
        <dbReference type="EMBL" id="KAK0040935.1"/>
    </source>
</evidence>